<gene>
    <name evidence="1" type="ORF">FEG63_21925</name>
</gene>
<comment type="caution">
    <text evidence="1">The sequence shown here is derived from an EMBL/GenBank/DDBJ whole genome shotgun (WGS) entry which is preliminary data.</text>
</comment>
<accession>A0ABX2K528</accession>
<name>A0ABX2K528_9MYCO</name>
<sequence length="343" mass="36580">MTAAHMAGTLIASTPTILGYFPQQSLVVMTFRRGHLGATTAIDLPSDNDYTLANLTDWAVSVRAEAAVAIVVDAHAGTAARLTAHRGLTQALDHTLGLRDVRLLATHVVPEISAGAKWVCGDGCGADGLVDDPATTPVAIVGVVTGRRVYASQSAQSAAVEIVDIQRTAALADLIEANIGTAAADECDDQTARRAIEHALAVAKRVSRGSQLRDADYIELARTLTNARVRDMLLGMVVTSKAPRAEVLWTVLARSLPHPWRVEALVMLGFFAFGRGDQPLAAVAVAAALQSNPAHRMADTLDVALRTGRRPKRIWELGEFAYGVAQLAGVRMPRRIVHTRRPT</sequence>
<proteinExistence type="predicted"/>
<protein>
    <submittedName>
        <fullName evidence="1">DUF4192 domain-containing protein</fullName>
    </submittedName>
</protein>
<dbReference type="Proteomes" id="UP000708347">
    <property type="component" value="Unassembled WGS sequence"/>
</dbReference>
<organism evidence="1 2">
    <name type="scientific">Mycolicibacterium sphagni</name>
    <dbReference type="NCBI Taxonomy" id="1786"/>
    <lineage>
        <taxon>Bacteria</taxon>
        <taxon>Bacillati</taxon>
        <taxon>Actinomycetota</taxon>
        <taxon>Actinomycetes</taxon>
        <taxon>Mycobacteriales</taxon>
        <taxon>Mycobacteriaceae</taxon>
        <taxon>Mycolicibacterium</taxon>
    </lineage>
</organism>
<dbReference type="Pfam" id="PF13830">
    <property type="entry name" value="DUF4192"/>
    <property type="match status" value="1"/>
</dbReference>
<dbReference type="EMBL" id="VBSB01000014">
    <property type="protein sequence ID" value="NTY62203.1"/>
    <property type="molecule type" value="Genomic_DNA"/>
</dbReference>
<keyword evidence="2" id="KW-1185">Reference proteome</keyword>
<evidence type="ECO:0000313" key="1">
    <source>
        <dbReference type="EMBL" id="NTY62203.1"/>
    </source>
</evidence>
<evidence type="ECO:0000313" key="2">
    <source>
        <dbReference type="Proteomes" id="UP000708347"/>
    </source>
</evidence>
<dbReference type="RefSeq" id="WP_174399931.1">
    <property type="nucleotide sequence ID" value="NZ_VBSB01000014.1"/>
</dbReference>
<dbReference type="InterPro" id="IPR025447">
    <property type="entry name" value="DUF4192"/>
</dbReference>
<reference evidence="1 2" key="1">
    <citation type="submission" date="2019-05" db="EMBL/GenBank/DDBJ databases">
        <title>Mycolicibacterium sphagni ENV482 genome assembly.</title>
        <authorList>
            <person name="Chen W."/>
            <person name="Faulkner N.W."/>
            <person name="Hyman M.R."/>
        </authorList>
    </citation>
    <scope>NUCLEOTIDE SEQUENCE [LARGE SCALE GENOMIC DNA]</scope>
    <source>
        <strain evidence="1 2">ENV482</strain>
    </source>
</reference>